<evidence type="ECO:0000259" key="2">
    <source>
        <dbReference type="Pfam" id="PF13472"/>
    </source>
</evidence>
<name>A0ABT2LYT0_9FIRM</name>
<feature type="domain" description="SGNH hydrolase-type esterase" evidence="2">
    <location>
        <begin position="200"/>
        <end position="318"/>
    </location>
</feature>
<feature type="chain" id="PRO_5046781513" evidence="1">
    <location>
        <begin position="19"/>
        <end position="338"/>
    </location>
</feature>
<dbReference type="InterPro" id="IPR036514">
    <property type="entry name" value="SGNH_hydro_sf"/>
</dbReference>
<organism evidence="3 4">
    <name type="scientific">Eubacterium album</name>
    <dbReference type="NCBI Taxonomy" id="2978477"/>
    <lineage>
        <taxon>Bacteria</taxon>
        <taxon>Bacillati</taxon>
        <taxon>Bacillota</taxon>
        <taxon>Clostridia</taxon>
        <taxon>Eubacteriales</taxon>
        <taxon>Eubacteriaceae</taxon>
        <taxon>Eubacterium</taxon>
    </lineage>
</organism>
<dbReference type="RefSeq" id="WP_260978483.1">
    <property type="nucleotide sequence ID" value="NZ_JAODBU010000004.1"/>
</dbReference>
<dbReference type="GO" id="GO:0016787">
    <property type="term" value="F:hydrolase activity"/>
    <property type="evidence" value="ECO:0007669"/>
    <property type="project" value="UniProtKB-KW"/>
</dbReference>
<dbReference type="Gene3D" id="3.40.50.1110">
    <property type="entry name" value="SGNH hydrolase"/>
    <property type="match status" value="1"/>
</dbReference>
<keyword evidence="4" id="KW-1185">Reference proteome</keyword>
<dbReference type="InterPro" id="IPR013783">
    <property type="entry name" value="Ig-like_fold"/>
</dbReference>
<evidence type="ECO:0000313" key="4">
    <source>
        <dbReference type="Proteomes" id="UP001431199"/>
    </source>
</evidence>
<comment type="caution">
    <text evidence="3">The sequence shown here is derived from an EMBL/GenBank/DDBJ whole genome shotgun (WGS) entry which is preliminary data.</text>
</comment>
<reference evidence="3" key="1">
    <citation type="submission" date="2022-09" db="EMBL/GenBank/DDBJ databases">
        <title>Eubacterium sp. LFL-14 isolated from human feces.</title>
        <authorList>
            <person name="Liu F."/>
        </authorList>
    </citation>
    <scope>NUCLEOTIDE SEQUENCE</scope>
    <source>
        <strain evidence="3">LFL-14</strain>
    </source>
</reference>
<dbReference type="Pfam" id="PF13472">
    <property type="entry name" value="Lipase_GDSL_2"/>
    <property type="match status" value="1"/>
</dbReference>
<accession>A0ABT2LYT0</accession>
<dbReference type="Proteomes" id="UP001431199">
    <property type="component" value="Unassembled WGS sequence"/>
</dbReference>
<keyword evidence="1" id="KW-0732">Signal</keyword>
<protein>
    <submittedName>
        <fullName evidence="3">SGNH/GDSL hydrolase family protein</fullName>
    </submittedName>
</protein>
<gene>
    <name evidence="3" type="ORF">N5B56_05000</name>
</gene>
<proteinExistence type="predicted"/>
<dbReference type="InterPro" id="IPR013830">
    <property type="entry name" value="SGNH_hydro"/>
</dbReference>
<dbReference type="EMBL" id="JAODBU010000004">
    <property type="protein sequence ID" value="MCT7398444.1"/>
    <property type="molecule type" value="Genomic_DNA"/>
</dbReference>
<keyword evidence="3" id="KW-0378">Hydrolase</keyword>
<feature type="signal peptide" evidence="1">
    <location>
        <begin position="1"/>
        <end position="18"/>
    </location>
</feature>
<dbReference type="Gene3D" id="2.60.40.10">
    <property type="entry name" value="Immunoglobulins"/>
    <property type="match status" value="1"/>
</dbReference>
<sequence length="338" mass="37527">MKKFITFTWACTIALILAGMCEMSSFDNGIQKYSYVKNVKAETVKNHEKNQSIILNAPTVKVKNKTEKQVKIKWNRVKKANSYKVYRATTKGGTYSLLTSTTTRNYVDTNTVGGQKYYYKVQAIRTVAGSMGESSLSKAKYVKAATKDLSIVVAGECYVEGIELWAKNQYPKGTHFISSVGVSSSGFINSKKFKVNGKSATGIEKVASYNPDRVYFLIGMNESGTDNTTPTINNFKTMINKLKKKNKNVQIVILPIAPTGKRSTANVPKKSQRLKFNKAYSDLAAATDNVYYYDYTGLFDDGKGYLKSSCDGGDGCHWTSTATINFSKSLMDWSKNNL</sequence>
<evidence type="ECO:0000256" key="1">
    <source>
        <dbReference type="SAM" id="SignalP"/>
    </source>
</evidence>
<evidence type="ECO:0000313" key="3">
    <source>
        <dbReference type="EMBL" id="MCT7398444.1"/>
    </source>
</evidence>
<dbReference type="SUPFAM" id="SSF49265">
    <property type="entry name" value="Fibronectin type III"/>
    <property type="match status" value="1"/>
</dbReference>
<dbReference type="InterPro" id="IPR036116">
    <property type="entry name" value="FN3_sf"/>
</dbReference>
<dbReference type="SUPFAM" id="SSF52266">
    <property type="entry name" value="SGNH hydrolase"/>
    <property type="match status" value="1"/>
</dbReference>